<comment type="caution">
    <text evidence="2">The sequence shown here is derived from an EMBL/GenBank/DDBJ whole genome shotgun (WGS) entry which is preliminary data.</text>
</comment>
<dbReference type="Proteomes" id="UP000682733">
    <property type="component" value="Unassembled WGS sequence"/>
</dbReference>
<dbReference type="Proteomes" id="UP000677228">
    <property type="component" value="Unassembled WGS sequence"/>
</dbReference>
<gene>
    <name evidence="2" type="ORF">GPM918_LOCUS25571</name>
    <name evidence="1" type="ORF">OVA965_LOCUS16055</name>
    <name evidence="4" type="ORF">SRO942_LOCUS25577</name>
    <name evidence="3" type="ORF">TMI583_LOCUS16064</name>
</gene>
<evidence type="ECO:0000313" key="2">
    <source>
        <dbReference type="EMBL" id="CAF1239211.1"/>
    </source>
</evidence>
<keyword evidence="5" id="KW-1185">Reference proteome</keyword>
<dbReference type="Proteomes" id="UP000663829">
    <property type="component" value="Unassembled WGS sequence"/>
</dbReference>
<dbReference type="Proteomes" id="UP000681722">
    <property type="component" value="Unassembled WGS sequence"/>
</dbReference>
<dbReference type="EMBL" id="CAJOBA010007374">
    <property type="protein sequence ID" value="CAF3800595.1"/>
    <property type="molecule type" value="Genomic_DNA"/>
</dbReference>
<evidence type="ECO:0000313" key="1">
    <source>
        <dbReference type="EMBL" id="CAF1032316.1"/>
    </source>
</evidence>
<name>A0A814ZAQ3_9BILA</name>
<reference evidence="2" key="1">
    <citation type="submission" date="2021-02" db="EMBL/GenBank/DDBJ databases">
        <authorList>
            <person name="Nowell W R."/>
        </authorList>
    </citation>
    <scope>NUCLEOTIDE SEQUENCE</scope>
</reference>
<proteinExistence type="predicted"/>
<evidence type="ECO:0000313" key="3">
    <source>
        <dbReference type="EMBL" id="CAF3800595.1"/>
    </source>
</evidence>
<organism evidence="2 5">
    <name type="scientific">Didymodactylos carnosus</name>
    <dbReference type="NCBI Taxonomy" id="1234261"/>
    <lineage>
        <taxon>Eukaryota</taxon>
        <taxon>Metazoa</taxon>
        <taxon>Spiralia</taxon>
        <taxon>Gnathifera</taxon>
        <taxon>Rotifera</taxon>
        <taxon>Eurotatoria</taxon>
        <taxon>Bdelloidea</taxon>
        <taxon>Philodinida</taxon>
        <taxon>Philodinidae</taxon>
        <taxon>Didymodactylos</taxon>
    </lineage>
</organism>
<dbReference type="AlphaFoldDB" id="A0A814ZAQ3"/>
<evidence type="ECO:0000313" key="5">
    <source>
        <dbReference type="Proteomes" id="UP000663829"/>
    </source>
</evidence>
<dbReference type="EMBL" id="CAJOBC010009981">
    <property type="protein sequence ID" value="CAF4001373.1"/>
    <property type="molecule type" value="Genomic_DNA"/>
</dbReference>
<dbReference type="EMBL" id="CAJNOK010007363">
    <property type="protein sequence ID" value="CAF1032316.1"/>
    <property type="molecule type" value="Genomic_DNA"/>
</dbReference>
<sequence length="164" mass="18644">MQIKCGKRSTGGKTETWIALITLGDFDLIHDIIQEVNETFLRSFKNRIEQLISTLKDPIARWSSKIANYLLELYNAMKVNQLKYNLNFSDYCKIYLSVVANSGGLPIDTSILAKTVDPIDDKYKLCAEYFAYTFTGAAMMDFKREVAKVLDTHINSLPADDIIE</sequence>
<protein>
    <submittedName>
        <fullName evidence="2">Uncharacterized protein</fullName>
    </submittedName>
</protein>
<evidence type="ECO:0000313" key="4">
    <source>
        <dbReference type="EMBL" id="CAF4001373.1"/>
    </source>
</evidence>
<dbReference type="EMBL" id="CAJNOQ010009976">
    <property type="protein sequence ID" value="CAF1239211.1"/>
    <property type="molecule type" value="Genomic_DNA"/>
</dbReference>
<accession>A0A814ZAQ3</accession>